<accession>A0A4S8LZZ2</accession>
<feature type="compositionally biased region" description="Polar residues" evidence="1">
    <location>
        <begin position="96"/>
        <end position="123"/>
    </location>
</feature>
<sequence length="240" mass="26310">MARDLQITLCRRAHDSHGDFAVDCKTSFLYLALMIILSGGSDDHTHSAQILSISLDRTDSDESNPDTAGLGRPPPRMANDSSNRDSGTAWNRRRSTGSSNGKEVPRSTSMSGRPNPSPSQATPGPTMPSRSKENHHDNTPLSDNEEDKEDEDDNGEEDSSEEDSNNEDNDNNEDDKKENDKKEDNIKENENKEDNNNNNKEDNDTSNGNGNGNGNKKEEFITAAQEAPTSRPAPPGAVRR</sequence>
<dbReference type="Proteomes" id="UP000297245">
    <property type="component" value="Unassembled WGS sequence"/>
</dbReference>
<dbReference type="EMBL" id="ML179202">
    <property type="protein sequence ID" value="THU95322.1"/>
    <property type="molecule type" value="Genomic_DNA"/>
</dbReference>
<feature type="region of interest" description="Disordered" evidence="1">
    <location>
        <begin position="56"/>
        <end position="240"/>
    </location>
</feature>
<organism evidence="2 3">
    <name type="scientific">Dendrothele bispora (strain CBS 962.96)</name>
    <dbReference type="NCBI Taxonomy" id="1314807"/>
    <lineage>
        <taxon>Eukaryota</taxon>
        <taxon>Fungi</taxon>
        <taxon>Dikarya</taxon>
        <taxon>Basidiomycota</taxon>
        <taxon>Agaricomycotina</taxon>
        <taxon>Agaricomycetes</taxon>
        <taxon>Agaricomycetidae</taxon>
        <taxon>Agaricales</taxon>
        <taxon>Agaricales incertae sedis</taxon>
        <taxon>Dendrothele</taxon>
    </lineage>
</organism>
<feature type="compositionally biased region" description="Acidic residues" evidence="1">
    <location>
        <begin position="143"/>
        <end position="173"/>
    </location>
</feature>
<evidence type="ECO:0000313" key="2">
    <source>
        <dbReference type="EMBL" id="THU95322.1"/>
    </source>
</evidence>
<evidence type="ECO:0000256" key="1">
    <source>
        <dbReference type="SAM" id="MobiDB-lite"/>
    </source>
</evidence>
<gene>
    <name evidence="2" type="ORF">K435DRAFT_798203</name>
</gene>
<evidence type="ECO:0000313" key="3">
    <source>
        <dbReference type="Proteomes" id="UP000297245"/>
    </source>
</evidence>
<feature type="compositionally biased region" description="Pro residues" evidence="1">
    <location>
        <begin position="231"/>
        <end position="240"/>
    </location>
</feature>
<feature type="compositionally biased region" description="Basic and acidic residues" evidence="1">
    <location>
        <begin position="174"/>
        <end position="203"/>
    </location>
</feature>
<proteinExistence type="predicted"/>
<feature type="compositionally biased region" description="Polar residues" evidence="1">
    <location>
        <begin position="79"/>
        <end position="89"/>
    </location>
</feature>
<protein>
    <submittedName>
        <fullName evidence="2">Uncharacterized protein</fullName>
    </submittedName>
</protein>
<dbReference type="AlphaFoldDB" id="A0A4S8LZZ2"/>
<reference evidence="2 3" key="1">
    <citation type="journal article" date="2019" name="Nat. Ecol. Evol.">
        <title>Megaphylogeny resolves global patterns of mushroom evolution.</title>
        <authorList>
            <person name="Varga T."/>
            <person name="Krizsan K."/>
            <person name="Foldi C."/>
            <person name="Dima B."/>
            <person name="Sanchez-Garcia M."/>
            <person name="Sanchez-Ramirez S."/>
            <person name="Szollosi G.J."/>
            <person name="Szarkandi J.G."/>
            <person name="Papp V."/>
            <person name="Albert L."/>
            <person name="Andreopoulos W."/>
            <person name="Angelini C."/>
            <person name="Antonin V."/>
            <person name="Barry K.W."/>
            <person name="Bougher N.L."/>
            <person name="Buchanan P."/>
            <person name="Buyck B."/>
            <person name="Bense V."/>
            <person name="Catcheside P."/>
            <person name="Chovatia M."/>
            <person name="Cooper J."/>
            <person name="Damon W."/>
            <person name="Desjardin D."/>
            <person name="Finy P."/>
            <person name="Geml J."/>
            <person name="Haridas S."/>
            <person name="Hughes K."/>
            <person name="Justo A."/>
            <person name="Karasinski D."/>
            <person name="Kautmanova I."/>
            <person name="Kiss B."/>
            <person name="Kocsube S."/>
            <person name="Kotiranta H."/>
            <person name="LaButti K.M."/>
            <person name="Lechner B.E."/>
            <person name="Liimatainen K."/>
            <person name="Lipzen A."/>
            <person name="Lukacs Z."/>
            <person name="Mihaltcheva S."/>
            <person name="Morgado L.N."/>
            <person name="Niskanen T."/>
            <person name="Noordeloos M.E."/>
            <person name="Ohm R.A."/>
            <person name="Ortiz-Santana B."/>
            <person name="Ovrebo C."/>
            <person name="Racz N."/>
            <person name="Riley R."/>
            <person name="Savchenko A."/>
            <person name="Shiryaev A."/>
            <person name="Soop K."/>
            <person name="Spirin V."/>
            <person name="Szebenyi C."/>
            <person name="Tomsovsky M."/>
            <person name="Tulloss R.E."/>
            <person name="Uehling J."/>
            <person name="Grigoriev I.V."/>
            <person name="Vagvolgyi C."/>
            <person name="Papp T."/>
            <person name="Martin F.M."/>
            <person name="Miettinen O."/>
            <person name="Hibbett D.S."/>
            <person name="Nagy L.G."/>
        </authorList>
    </citation>
    <scope>NUCLEOTIDE SEQUENCE [LARGE SCALE GENOMIC DNA]</scope>
    <source>
        <strain evidence="2 3">CBS 962.96</strain>
    </source>
</reference>
<keyword evidence="3" id="KW-1185">Reference proteome</keyword>
<name>A0A4S8LZZ2_DENBC</name>